<evidence type="ECO:0000256" key="4">
    <source>
        <dbReference type="ARBA" id="ARBA00022825"/>
    </source>
</evidence>
<evidence type="ECO:0000256" key="6">
    <source>
        <dbReference type="SAM" id="MobiDB-lite"/>
    </source>
</evidence>
<feature type="region of interest" description="Disordered" evidence="6">
    <location>
        <begin position="1"/>
        <end position="27"/>
    </location>
</feature>
<proteinExistence type="inferred from homology"/>
<feature type="region of interest" description="Disordered" evidence="6">
    <location>
        <begin position="340"/>
        <end position="360"/>
    </location>
</feature>
<dbReference type="PRINTS" id="PR00723">
    <property type="entry name" value="SUBTILISIN"/>
</dbReference>
<dbReference type="SUPFAM" id="SSF52743">
    <property type="entry name" value="Subtilisin-like"/>
    <property type="match status" value="1"/>
</dbReference>
<dbReference type="Pfam" id="PF00082">
    <property type="entry name" value="Peptidase_S8"/>
    <property type="match status" value="1"/>
</dbReference>
<feature type="transmembrane region" description="Helical" evidence="7">
    <location>
        <begin position="419"/>
        <end position="437"/>
    </location>
</feature>
<dbReference type="InterPro" id="IPR036852">
    <property type="entry name" value="Peptidase_S8/S53_dom_sf"/>
</dbReference>
<dbReference type="InterPro" id="IPR050131">
    <property type="entry name" value="Peptidase_S8_subtilisin-like"/>
</dbReference>
<evidence type="ECO:0000256" key="7">
    <source>
        <dbReference type="SAM" id="Phobius"/>
    </source>
</evidence>
<dbReference type="CDD" id="cd00306">
    <property type="entry name" value="Peptidases_S8_S53"/>
    <property type="match status" value="1"/>
</dbReference>
<keyword evidence="7" id="KW-1133">Transmembrane helix</keyword>
<comment type="caution">
    <text evidence="9">The sequence shown here is derived from an EMBL/GenBank/DDBJ whole genome shotgun (WGS) entry which is preliminary data.</text>
</comment>
<sequence length="443" mass="45746">MLHPTTASSSAALPRTTPRGPRTRRPGGRLVLAAGILAAAVVPVWAGPANADHDAPCAESEVPGSERLADTHEKVNPAFDRMHVERAQELATGKGVKVAVIDSGIVGGEGAVIPYGGLAVAGVNPNTRLSGHGTIVANLIAGPHGVARDAQVFDVKVFDVEGADTTQGEVPLTSAGMVAAIEDVIAANRRERFDVVNISLAVTANDPALEAAVARLVAQDLVVVASSGNREEGDAASEDDFKGTPGNNADVFPADYPGVVAVSATPPDGGDPSQYVKPNTDTDVAAPTLGAISVNATGQVCVVPQVATSWAAAEVSGILALLSERFPRETPRQLVARLEATTESGGVPPSEESEESEDGTVARDPWIGAGVVQAHDALTRQLKPGRQGKVETTLRETRADAQAPPAPQRVDLFSTPRAILLWSGLVAGALLALAFMLRPLVRR</sequence>
<feature type="active site" description="Charge relay system" evidence="5">
    <location>
        <position position="309"/>
    </location>
</feature>
<dbReference type="PANTHER" id="PTHR43806">
    <property type="entry name" value="PEPTIDASE S8"/>
    <property type="match status" value="1"/>
</dbReference>
<organism evidence="9 10">
    <name type="scientific">Nocardioides baculatus</name>
    <dbReference type="NCBI Taxonomy" id="2801337"/>
    <lineage>
        <taxon>Bacteria</taxon>
        <taxon>Bacillati</taxon>
        <taxon>Actinomycetota</taxon>
        <taxon>Actinomycetes</taxon>
        <taxon>Propionibacteriales</taxon>
        <taxon>Nocardioidaceae</taxon>
        <taxon>Nocardioides</taxon>
    </lineage>
</organism>
<keyword evidence="10" id="KW-1185">Reference proteome</keyword>
<keyword evidence="7" id="KW-0472">Membrane</keyword>
<feature type="region of interest" description="Disordered" evidence="6">
    <location>
        <begin position="384"/>
        <end position="408"/>
    </location>
</feature>
<evidence type="ECO:0000313" key="10">
    <source>
        <dbReference type="Proteomes" id="UP000636918"/>
    </source>
</evidence>
<keyword evidence="7" id="KW-0812">Transmembrane</keyword>
<evidence type="ECO:0000313" key="9">
    <source>
        <dbReference type="EMBL" id="MBL0746362.1"/>
    </source>
</evidence>
<dbReference type="PROSITE" id="PS51892">
    <property type="entry name" value="SUBTILASE"/>
    <property type="match status" value="1"/>
</dbReference>
<dbReference type="PANTHER" id="PTHR43806:SF11">
    <property type="entry name" value="CEREVISIN-RELATED"/>
    <property type="match status" value="1"/>
</dbReference>
<keyword evidence="2 5" id="KW-0645">Protease</keyword>
<feature type="compositionally biased region" description="Basic and acidic residues" evidence="6">
    <location>
        <begin position="388"/>
        <end position="399"/>
    </location>
</feature>
<gene>
    <name evidence="9" type="ORF">JI751_01965</name>
</gene>
<name>A0ABS1L5Z4_9ACTN</name>
<evidence type="ECO:0000256" key="2">
    <source>
        <dbReference type="ARBA" id="ARBA00022670"/>
    </source>
</evidence>
<feature type="compositionally biased region" description="Polar residues" evidence="6">
    <location>
        <begin position="1"/>
        <end position="11"/>
    </location>
</feature>
<dbReference type="InterPro" id="IPR000209">
    <property type="entry name" value="Peptidase_S8/S53_dom"/>
</dbReference>
<dbReference type="InterPro" id="IPR015500">
    <property type="entry name" value="Peptidase_S8_subtilisin-rel"/>
</dbReference>
<protein>
    <submittedName>
        <fullName evidence="9">S8 family serine peptidase</fullName>
    </submittedName>
</protein>
<dbReference type="Gene3D" id="3.40.50.200">
    <property type="entry name" value="Peptidase S8/S53 domain"/>
    <property type="match status" value="1"/>
</dbReference>
<dbReference type="RefSeq" id="WP_201932761.1">
    <property type="nucleotide sequence ID" value="NZ_JAERSG010000001.1"/>
</dbReference>
<dbReference type="Proteomes" id="UP000636918">
    <property type="component" value="Unassembled WGS sequence"/>
</dbReference>
<comment type="similarity">
    <text evidence="1 5">Belongs to the peptidase S8 family.</text>
</comment>
<evidence type="ECO:0000256" key="3">
    <source>
        <dbReference type="ARBA" id="ARBA00022801"/>
    </source>
</evidence>
<feature type="active site" description="Charge relay system" evidence="5">
    <location>
        <position position="102"/>
    </location>
</feature>
<accession>A0ABS1L5Z4</accession>
<keyword evidence="4 5" id="KW-0720">Serine protease</keyword>
<keyword evidence="3 5" id="KW-0378">Hydrolase</keyword>
<evidence type="ECO:0000259" key="8">
    <source>
        <dbReference type="Pfam" id="PF00082"/>
    </source>
</evidence>
<feature type="domain" description="Peptidase S8/S53" evidence="8">
    <location>
        <begin position="93"/>
        <end position="345"/>
    </location>
</feature>
<dbReference type="EMBL" id="JAERSG010000001">
    <property type="protein sequence ID" value="MBL0746362.1"/>
    <property type="molecule type" value="Genomic_DNA"/>
</dbReference>
<feature type="active site" description="Charge relay system" evidence="5">
    <location>
        <position position="132"/>
    </location>
</feature>
<reference evidence="9 10" key="1">
    <citation type="submission" date="2021-01" db="EMBL/GenBank/DDBJ databases">
        <title>Genome seq and assembly of Nocardiodes sp. G10.</title>
        <authorList>
            <person name="Chhetri G."/>
        </authorList>
    </citation>
    <scope>NUCLEOTIDE SEQUENCE [LARGE SCALE GENOMIC DNA]</scope>
    <source>
        <strain evidence="9 10">G10</strain>
    </source>
</reference>
<evidence type="ECO:0000256" key="1">
    <source>
        <dbReference type="ARBA" id="ARBA00011073"/>
    </source>
</evidence>
<evidence type="ECO:0000256" key="5">
    <source>
        <dbReference type="PROSITE-ProRule" id="PRU01240"/>
    </source>
</evidence>